<dbReference type="HOGENOM" id="CLU_2831413_0_0_1"/>
<organism evidence="1 2">
    <name type="scientific">Glarea lozoyensis (strain ATCC 74030 / MF5533)</name>
    <dbReference type="NCBI Taxonomy" id="1104152"/>
    <lineage>
        <taxon>Eukaryota</taxon>
        <taxon>Fungi</taxon>
        <taxon>Dikarya</taxon>
        <taxon>Ascomycota</taxon>
        <taxon>Pezizomycotina</taxon>
        <taxon>Leotiomycetes</taxon>
        <taxon>Helotiales</taxon>
        <taxon>Helotiaceae</taxon>
        <taxon>Glarea</taxon>
    </lineage>
</organism>
<evidence type="ECO:0000313" key="1">
    <source>
        <dbReference type="EMBL" id="EHL00017.1"/>
    </source>
</evidence>
<comment type="caution">
    <text evidence="1">The sequence shown here is derived from an EMBL/GenBank/DDBJ whole genome shotgun (WGS) entry which is preliminary data.</text>
</comment>
<dbReference type="InParanoid" id="H0EN96"/>
<gene>
    <name evidence="1" type="ORF">M7I_4099</name>
</gene>
<accession>H0EN96</accession>
<reference evidence="1 2" key="1">
    <citation type="journal article" date="2012" name="Eukaryot. Cell">
        <title>Genome sequence of the fungus Glarea lozoyensis: the first genome sequence of a species from the Helotiaceae family.</title>
        <authorList>
            <person name="Youssar L."/>
            <person name="Gruening B.A."/>
            <person name="Erxleben A."/>
            <person name="Guenther S."/>
            <person name="Huettel W."/>
        </authorList>
    </citation>
    <scope>NUCLEOTIDE SEQUENCE [LARGE SCALE GENOMIC DNA]</scope>
    <source>
        <strain evidence="2">ATCC 74030 / MF5533</strain>
    </source>
</reference>
<keyword evidence="2" id="KW-1185">Reference proteome</keyword>
<protein>
    <submittedName>
        <fullName evidence="1">Uncharacterized protein</fullName>
    </submittedName>
</protein>
<sequence>MKWLSAREVAEELTKELKLTVCGLLVYLGIRSTFFFWDDFWGVWEHVDRAPKSRDQRNTNEDHGLA</sequence>
<name>H0EN96_GLAL7</name>
<dbReference type="EMBL" id="AGUE01000101">
    <property type="protein sequence ID" value="EHL00017.1"/>
    <property type="molecule type" value="Genomic_DNA"/>
</dbReference>
<dbReference type="Proteomes" id="UP000005446">
    <property type="component" value="Unassembled WGS sequence"/>
</dbReference>
<dbReference type="AlphaFoldDB" id="H0EN96"/>
<evidence type="ECO:0000313" key="2">
    <source>
        <dbReference type="Proteomes" id="UP000005446"/>
    </source>
</evidence>
<proteinExistence type="predicted"/>